<protein>
    <recommendedName>
        <fullName evidence="3">ATPase AAA</fullName>
    </recommendedName>
</protein>
<proteinExistence type="predicted"/>
<sequence length="740" mass="76733">MPSAWVAAPQDRVLREVAAGLAERCGAVLVGADGVGKTLAARRAAGDGARWVVGTAAQRTVPFGAFGALLADAHIAGDGRPAELLRAAHDYLTGDGARQLFVIDDAHLLDHLSATLVYQLALSGSAQLIVTIRADTELPDAIAALWADELLIQVEVAALDRAATATVLESALGTAPDDAAINDAFARSHGNPLHLRHLADAGDLRARGSLTELIDGYLAGLPAPVRGVLDYLAIAEPLRRGDLATLADNDAVDHAEALGVIVVDGDAMVYPAHPLYTDRAGAGLTPDAERTLRTSLVDHLTSQPSGHVGDQLRLAALSLGSDSAAEVADTVAAAQRALQLGELTLAEQLAKAALDRAGGLAARLALAYALAWQGRGREADAALAAVNPEQLSPPELIAWALPRAANQFWMLNEPERATAFLQTTRGHVAAPAAQATLDALAATFAMNAGAPLRTLRIAREVLASPHADEVAVGWAASAAALSSARAGQFDDVEALARRATAADHPGLLRFTSGFGRITALVMAGRLTDARTLAQRFTDFAELQQPGRAIGETLVGYVAIAQGDFDAAVRLLSRAADPLARTGYSWGPLALSLLAQALGQQGDQLGAAKVFSRAESRHGLKSTLFAPELALARAWSKAARGDTTGAIEAARDAVQTAERGGQSAIALRALQDATRLGDMRAVQRAQRLAVEVDCVLGRLTLAHARALAAGDSTALTEVAADLADQGLHPAAADAAKQAERL</sequence>
<evidence type="ECO:0000313" key="2">
    <source>
        <dbReference type="Proteomes" id="UP000465866"/>
    </source>
</evidence>
<accession>A0A7I7KWA3</accession>
<dbReference type="SUPFAM" id="SSF52540">
    <property type="entry name" value="P-loop containing nucleoside triphosphate hydrolases"/>
    <property type="match status" value="1"/>
</dbReference>
<dbReference type="Proteomes" id="UP000465866">
    <property type="component" value="Chromosome"/>
</dbReference>
<reference evidence="1 2" key="1">
    <citation type="journal article" date="2019" name="Emerg. Microbes Infect.">
        <title>Comprehensive subspecies identification of 175 nontuberculous mycobacteria species based on 7547 genomic profiles.</title>
        <authorList>
            <person name="Matsumoto Y."/>
            <person name="Kinjo T."/>
            <person name="Motooka D."/>
            <person name="Nabeya D."/>
            <person name="Jung N."/>
            <person name="Uechi K."/>
            <person name="Horii T."/>
            <person name="Iida T."/>
            <person name="Fujita J."/>
            <person name="Nakamura S."/>
        </authorList>
    </citation>
    <scope>NUCLEOTIDE SEQUENCE [LARGE SCALE GENOMIC DNA]</scope>
    <source>
        <strain evidence="1 2">JCM 12404</strain>
    </source>
</reference>
<dbReference type="AlphaFoldDB" id="A0A7I7KWA3"/>
<evidence type="ECO:0008006" key="3">
    <source>
        <dbReference type="Google" id="ProtNLM"/>
    </source>
</evidence>
<dbReference type="KEGG" id="mcoo:MCOO_18760"/>
<evidence type="ECO:0000313" key="1">
    <source>
        <dbReference type="EMBL" id="BBX45861.1"/>
    </source>
</evidence>
<organism evidence="1 2">
    <name type="scientific">Mycobacterium cookii</name>
    <dbReference type="NCBI Taxonomy" id="1775"/>
    <lineage>
        <taxon>Bacteria</taxon>
        <taxon>Bacillati</taxon>
        <taxon>Actinomycetota</taxon>
        <taxon>Actinomycetes</taxon>
        <taxon>Mycobacteriales</taxon>
        <taxon>Mycobacteriaceae</taxon>
        <taxon>Mycobacterium</taxon>
    </lineage>
</organism>
<dbReference type="InterPro" id="IPR027417">
    <property type="entry name" value="P-loop_NTPase"/>
</dbReference>
<dbReference type="RefSeq" id="WP_232064928.1">
    <property type="nucleotide sequence ID" value="NZ_AP022569.1"/>
</dbReference>
<keyword evidence="2" id="KW-1185">Reference proteome</keyword>
<name>A0A7I7KWA3_9MYCO</name>
<gene>
    <name evidence="1" type="ORF">MCOO_18760</name>
</gene>
<dbReference type="EMBL" id="AP022569">
    <property type="protein sequence ID" value="BBX45861.1"/>
    <property type="molecule type" value="Genomic_DNA"/>
</dbReference>